<keyword evidence="2" id="KW-1185">Reference proteome</keyword>
<organism evidence="1 2">
    <name type="scientific">Zizania palustris</name>
    <name type="common">Northern wild rice</name>
    <dbReference type="NCBI Taxonomy" id="103762"/>
    <lineage>
        <taxon>Eukaryota</taxon>
        <taxon>Viridiplantae</taxon>
        <taxon>Streptophyta</taxon>
        <taxon>Embryophyta</taxon>
        <taxon>Tracheophyta</taxon>
        <taxon>Spermatophyta</taxon>
        <taxon>Magnoliopsida</taxon>
        <taxon>Liliopsida</taxon>
        <taxon>Poales</taxon>
        <taxon>Poaceae</taxon>
        <taxon>BOP clade</taxon>
        <taxon>Oryzoideae</taxon>
        <taxon>Oryzeae</taxon>
        <taxon>Zizaniinae</taxon>
        <taxon>Zizania</taxon>
    </lineage>
</organism>
<comment type="caution">
    <text evidence="1">The sequence shown here is derived from an EMBL/GenBank/DDBJ whole genome shotgun (WGS) entry which is preliminary data.</text>
</comment>
<proteinExistence type="predicted"/>
<name>A0A8J5RUV3_ZIZPA</name>
<protein>
    <submittedName>
        <fullName evidence="1">Uncharacterized protein</fullName>
    </submittedName>
</protein>
<dbReference type="EMBL" id="JAAALK010000287">
    <property type="protein sequence ID" value="KAG8058558.1"/>
    <property type="molecule type" value="Genomic_DNA"/>
</dbReference>
<sequence>MEDFTRWIERTAAIRGGGGAGKETCARTYSPRVLARTGEEDGAAQLLIFSPLLLPSLTARRLLASLSSRRVSRCGDGAAGVRRPLESGVEEGGGDHYVHTNSLRPRASTWRARNRPPALLDSCTRHA</sequence>
<reference evidence="1" key="2">
    <citation type="submission" date="2021-02" db="EMBL/GenBank/DDBJ databases">
        <authorList>
            <person name="Kimball J.A."/>
            <person name="Haas M.W."/>
            <person name="Macchietto M."/>
            <person name="Kono T."/>
            <person name="Duquette J."/>
            <person name="Shao M."/>
        </authorList>
    </citation>
    <scope>NUCLEOTIDE SEQUENCE</scope>
    <source>
        <tissue evidence="1">Fresh leaf tissue</tissue>
    </source>
</reference>
<accession>A0A8J5RUV3</accession>
<evidence type="ECO:0000313" key="2">
    <source>
        <dbReference type="Proteomes" id="UP000729402"/>
    </source>
</evidence>
<gene>
    <name evidence="1" type="ORF">GUJ93_ZPchr0002g26548</name>
</gene>
<evidence type="ECO:0000313" key="1">
    <source>
        <dbReference type="EMBL" id="KAG8058558.1"/>
    </source>
</evidence>
<reference evidence="1" key="1">
    <citation type="journal article" date="2021" name="bioRxiv">
        <title>Whole Genome Assembly and Annotation of Northern Wild Rice, Zizania palustris L., Supports a Whole Genome Duplication in the Zizania Genus.</title>
        <authorList>
            <person name="Haas M."/>
            <person name="Kono T."/>
            <person name="Macchietto M."/>
            <person name="Millas R."/>
            <person name="McGilp L."/>
            <person name="Shao M."/>
            <person name="Duquette J."/>
            <person name="Hirsch C.N."/>
            <person name="Kimball J."/>
        </authorList>
    </citation>
    <scope>NUCLEOTIDE SEQUENCE</scope>
    <source>
        <tissue evidence="1">Fresh leaf tissue</tissue>
    </source>
</reference>
<dbReference type="Proteomes" id="UP000729402">
    <property type="component" value="Unassembled WGS sequence"/>
</dbReference>
<dbReference type="AlphaFoldDB" id="A0A8J5RUV3"/>